<reference evidence="1 2" key="1">
    <citation type="journal article" date="2019" name="Int. J. Syst. Evol. Microbiol.">
        <title>The Global Catalogue of Microorganisms (GCM) 10K type strain sequencing project: providing services to taxonomists for standard genome sequencing and annotation.</title>
        <authorList>
            <consortium name="The Broad Institute Genomics Platform"/>
            <consortium name="The Broad Institute Genome Sequencing Center for Infectious Disease"/>
            <person name="Wu L."/>
            <person name="Ma J."/>
        </authorList>
    </citation>
    <scope>NUCLEOTIDE SEQUENCE [LARGE SCALE GENOMIC DNA]</scope>
    <source>
        <strain evidence="1 2">JCM 30072</strain>
    </source>
</reference>
<sequence length="450" mass="51441">MEFLDLVGEEIQERGALPVYIPQNRNIAETAAKTLSSGQYRRDYLNHEPTTGLNALCEKYGIDSPKRLVFPQMVYDRSYDSPSARRYWLSGVESMDYKSYLDLLHRTLDFLDTLYENGDGGIPLQWQGAEILRRALQRVADYHDYPSVRASVSPLSGKIFLRSTEEMQFPSIEAATYEDMTQEERESAQELRETVAGNRKAVIEYPGQPETLFDNIQRKLQRIREYKHEIGPVAIDWLRRRVAKRALGKISKQWYMDEQSSRELIESTRYIFYPLHYFRESRVTMRAPAFYNQLWLIEYLSRSLPLGYELVVKDHPQQLGALPLSHVRAISRYSKAIAPTISGRDVITHADAVVTLNNTVGYEAIMYGKPVLTLADAFYSDGGYTHDLRNPDALPSVLDNAVTSEGLAEKEIAAFAHGVRESSYDGSWGDTRPENVETFAESITEYLGTR</sequence>
<keyword evidence="2" id="KW-1185">Reference proteome</keyword>
<comment type="caution">
    <text evidence="1">The sequence shown here is derived from an EMBL/GenBank/DDBJ whole genome shotgun (WGS) entry which is preliminary data.</text>
</comment>
<name>A0ABD5W2C1_9EURY</name>
<dbReference type="Proteomes" id="UP001596445">
    <property type="component" value="Unassembled WGS sequence"/>
</dbReference>
<dbReference type="RefSeq" id="WP_267161071.1">
    <property type="nucleotide sequence ID" value="NZ_CP112972.1"/>
</dbReference>
<proteinExistence type="predicted"/>
<evidence type="ECO:0000313" key="2">
    <source>
        <dbReference type="Proteomes" id="UP001596445"/>
    </source>
</evidence>
<accession>A0ABD5W2C1</accession>
<dbReference type="InterPro" id="IPR007833">
    <property type="entry name" value="Capsule_polysaccharide_synth"/>
</dbReference>
<gene>
    <name evidence="1" type="ORF">ACFQQG_09545</name>
</gene>
<dbReference type="GeneID" id="76630364"/>
<dbReference type="EMBL" id="JBHSZI010000001">
    <property type="protein sequence ID" value="MFC7058376.1"/>
    <property type="molecule type" value="Genomic_DNA"/>
</dbReference>
<dbReference type="Pfam" id="PF05159">
    <property type="entry name" value="Capsule_synth"/>
    <property type="match status" value="1"/>
</dbReference>
<protein>
    <recommendedName>
        <fullName evidence="3">Capsule polysaccharide biosynthesis protein</fullName>
    </recommendedName>
</protein>
<evidence type="ECO:0008006" key="3">
    <source>
        <dbReference type="Google" id="ProtNLM"/>
    </source>
</evidence>
<evidence type="ECO:0000313" key="1">
    <source>
        <dbReference type="EMBL" id="MFC7058376.1"/>
    </source>
</evidence>
<organism evidence="1 2">
    <name type="scientific">Halovenus salina</name>
    <dbReference type="NCBI Taxonomy" id="1510225"/>
    <lineage>
        <taxon>Archaea</taxon>
        <taxon>Methanobacteriati</taxon>
        <taxon>Methanobacteriota</taxon>
        <taxon>Stenosarchaea group</taxon>
        <taxon>Halobacteria</taxon>
        <taxon>Halobacteriales</taxon>
        <taxon>Haloarculaceae</taxon>
        <taxon>Halovenus</taxon>
    </lineage>
</organism>
<dbReference type="AlphaFoldDB" id="A0ABD5W2C1"/>